<keyword evidence="5" id="KW-1185">Reference proteome</keyword>
<dbReference type="Proteomes" id="UP000035740">
    <property type="component" value="Unassembled WGS sequence"/>
</dbReference>
<feature type="non-terminal residue" evidence="4">
    <location>
        <position position="1"/>
    </location>
</feature>
<gene>
    <name evidence="4" type="ORF">BVRB_031310</name>
</gene>
<dbReference type="InterPro" id="IPR003888">
    <property type="entry name" value="FYrich_N"/>
</dbReference>
<evidence type="ECO:0000313" key="5">
    <source>
        <dbReference type="Proteomes" id="UP000035740"/>
    </source>
</evidence>
<dbReference type="GO" id="GO:0140993">
    <property type="term" value="F:histone modifying activity"/>
    <property type="evidence" value="ECO:0007669"/>
    <property type="project" value="UniProtKB-ARBA"/>
</dbReference>
<evidence type="ECO:0000256" key="2">
    <source>
        <dbReference type="ARBA" id="ARBA00023242"/>
    </source>
</evidence>
<dbReference type="Pfam" id="PF05965">
    <property type="entry name" value="FYRC"/>
    <property type="match status" value="1"/>
</dbReference>
<dbReference type="AlphaFoldDB" id="A0A0J8DRT5"/>
<dbReference type="GO" id="GO:0048731">
    <property type="term" value="P:system development"/>
    <property type="evidence" value="ECO:0007669"/>
    <property type="project" value="UniProtKB-ARBA"/>
</dbReference>
<keyword evidence="2" id="KW-0539">Nucleus</keyword>
<dbReference type="PROSITE" id="PS51543">
    <property type="entry name" value="FYRC"/>
    <property type="match status" value="1"/>
</dbReference>
<dbReference type="InterPro" id="IPR003889">
    <property type="entry name" value="FYrich_C"/>
</dbReference>
<dbReference type="PROSITE" id="PS51542">
    <property type="entry name" value="FYRN"/>
    <property type="match status" value="1"/>
</dbReference>
<accession>A0A0J8DRT5</accession>
<name>A0A0J8DRT5_BETVV</name>
<evidence type="ECO:0000256" key="1">
    <source>
        <dbReference type="ARBA" id="ARBA00004123"/>
    </source>
</evidence>
<proteinExistence type="predicted"/>
<feature type="non-terminal residue" evidence="4">
    <location>
        <position position="167"/>
    </location>
</feature>
<protein>
    <recommendedName>
        <fullName evidence="6">FYR C-terminal domain-containing protein</fullName>
    </recommendedName>
</protein>
<feature type="compositionally biased region" description="Acidic residues" evidence="3">
    <location>
        <begin position="136"/>
        <end position="167"/>
    </location>
</feature>
<dbReference type="OrthoDB" id="285793at2759"/>
<dbReference type="GO" id="GO:0005634">
    <property type="term" value="C:nucleus"/>
    <property type="evidence" value="ECO:0007669"/>
    <property type="project" value="UniProtKB-SubCell"/>
</dbReference>
<reference evidence="4 5" key="1">
    <citation type="journal article" date="2014" name="Nature">
        <title>The genome of the recently domesticated crop plant sugar beet (Beta vulgaris).</title>
        <authorList>
            <person name="Dohm J.C."/>
            <person name="Minoche A.E."/>
            <person name="Holtgrawe D."/>
            <person name="Capella-Gutierrez S."/>
            <person name="Zakrzewski F."/>
            <person name="Tafer H."/>
            <person name="Rupp O."/>
            <person name="Sorensen T.R."/>
            <person name="Stracke R."/>
            <person name="Reinhardt R."/>
            <person name="Goesmann A."/>
            <person name="Kraft T."/>
            <person name="Schulz B."/>
            <person name="Stadler P.F."/>
            <person name="Schmidt T."/>
            <person name="Gabaldon T."/>
            <person name="Lehrach H."/>
            <person name="Weisshaar B."/>
            <person name="Himmelbauer H."/>
        </authorList>
    </citation>
    <scope>NUCLEOTIDE SEQUENCE [LARGE SCALE GENOMIC DNA]</scope>
    <source>
        <tissue evidence="4">Taproot</tissue>
    </source>
</reference>
<organism evidence="4 5">
    <name type="scientific">Beta vulgaris subsp. vulgaris</name>
    <name type="common">Beet</name>
    <dbReference type="NCBI Taxonomy" id="3555"/>
    <lineage>
        <taxon>Eukaryota</taxon>
        <taxon>Viridiplantae</taxon>
        <taxon>Streptophyta</taxon>
        <taxon>Embryophyta</taxon>
        <taxon>Tracheophyta</taxon>
        <taxon>Spermatophyta</taxon>
        <taxon>Magnoliopsida</taxon>
        <taxon>eudicotyledons</taxon>
        <taxon>Gunneridae</taxon>
        <taxon>Pentapetalae</taxon>
        <taxon>Caryophyllales</taxon>
        <taxon>Chenopodiaceae</taxon>
        <taxon>Betoideae</taxon>
        <taxon>Beta</taxon>
    </lineage>
</organism>
<feature type="compositionally biased region" description="Polar residues" evidence="3">
    <location>
        <begin position="118"/>
        <end position="128"/>
    </location>
</feature>
<feature type="region of interest" description="Disordered" evidence="3">
    <location>
        <begin position="91"/>
        <end position="167"/>
    </location>
</feature>
<evidence type="ECO:0000256" key="3">
    <source>
        <dbReference type="SAM" id="MobiDB-lite"/>
    </source>
</evidence>
<sequence length="167" mass="18486">RDYPSLSDPSRRCKYLCEVLQEDGRVRFKVTCADLPDEPIIADKPTHVWKQIETRLDTRRSTTRKRSTINGVEKFGLNHPLVMSLLMEDPSAAARSGKVENEKSASQPAVVQPITPFQPDTSVQSSAFSAPAPVSDYEDAPMDVESESSGEEGDEDEEADDENDNEG</sequence>
<dbReference type="Gene3D" id="3.30.160.360">
    <property type="match status" value="1"/>
</dbReference>
<comment type="subcellular location">
    <subcellularLocation>
        <location evidence="1">Nucleus</location>
    </subcellularLocation>
</comment>
<dbReference type="EMBL" id="KQ102597">
    <property type="protein sequence ID" value="KMS93455.1"/>
    <property type="molecule type" value="Genomic_DNA"/>
</dbReference>
<evidence type="ECO:0000313" key="4">
    <source>
        <dbReference type="EMBL" id="KMS93455.1"/>
    </source>
</evidence>
<dbReference type="Gramene" id="KMS93455">
    <property type="protein sequence ID" value="KMS93455"/>
    <property type="gene ID" value="BVRB_031310"/>
</dbReference>
<evidence type="ECO:0008006" key="6">
    <source>
        <dbReference type="Google" id="ProtNLM"/>
    </source>
</evidence>